<reference evidence="2 3" key="1">
    <citation type="submission" date="2023-07" db="EMBL/GenBank/DDBJ databases">
        <authorList>
            <person name="Peeters C."/>
        </authorList>
    </citation>
    <scope>NUCLEOTIDE SEQUENCE [LARGE SCALE GENOMIC DNA]</scope>
    <source>
        <strain evidence="2 3">LMG 7141</strain>
    </source>
</reference>
<keyword evidence="1" id="KW-0472">Membrane</keyword>
<name>A0ABM9IY36_9RALS</name>
<keyword evidence="1" id="KW-1133">Transmembrane helix</keyword>
<organism evidence="2 3">
    <name type="scientific">Ralstonia condita</name>
    <dbReference type="NCBI Taxonomy" id="3058600"/>
    <lineage>
        <taxon>Bacteria</taxon>
        <taxon>Pseudomonadati</taxon>
        <taxon>Pseudomonadota</taxon>
        <taxon>Betaproteobacteria</taxon>
        <taxon>Burkholderiales</taxon>
        <taxon>Burkholderiaceae</taxon>
        <taxon>Ralstonia</taxon>
    </lineage>
</organism>
<accession>A0ABM9IY36</accession>
<protein>
    <recommendedName>
        <fullName evidence="4">Transmembrane protein</fullName>
    </recommendedName>
</protein>
<gene>
    <name evidence="2" type="ORF">LMG7141_00448</name>
</gene>
<evidence type="ECO:0000313" key="3">
    <source>
        <dbReference type="Proteomes" id="UP001189616"/>
    </source>
</evidence>
<proteinExistence type="predicted"/>
<keyword evidence="1" id="KW-0812">Transmembrane</keyword>
<evidence type="ECO:0000313" key="2">
    <source>
        <dbReference type="EMBL" id="CAJ0776075.1"/>
    </source>
</evidence>
<evidence type="ECO:0008006" key="4">
    <source>
        <dbReference type="Google" id="ProtNLM"/>
    </source>
</evidence>
<feature type="transmembrane region" description="Helical" evidence="1">
    <location>
        <begin position="85"/>
        <end position="114"/>
    </location>
</feature>
<evidence type="ECO:0000256" key="1">
    <source>
        <dbReference type="SAM" id="Phobius"/>
    </source>
</evidence>
<comment type="caution">
    <text evidence="2">The sequence shown here is derived from an EMBL/GenBank/DDBJ whole genome shotgun (WGS) entry which is preliminary data.</text>
</comment>
<dbReference type="Proteomes" id="UP001189616">
    <property type="component" value="Unassembled WGS sequence"/>
</dbReference>
<dbReference type="EMBL" id="CATYWO010000001">
    <property type="protein sequence ID" value="CAJ0776075.1"/>
    <property type="molecule type" value="Genomic_DNA"/>
</dbReference>
<keyword evidence="3" id="KW-1185">Reference proteome</keyword>
<sequence length="144" mass="15237">MLLLVIVLTQLLSPLLHGHLGTPKQTGLHVHPALSGAVDSHSLALRSPHDASLSPGAETTGRHVAMLNKEPLEVDVDPALRPLDLAAFLFAAAAPGVSALTFLLLAALACAALWRPAYRPVPALARWRDRINRPQPAQGPPLLS</sequence>